<name>A0A8H2ZH15_9SACH</name>
<feature type="region of interest" description="Disordered" evidence="1">
    <location>
        <begin position="34"/>
        <end position="173"/>
    </location>
</feature>
<feature type="compositionally biased region" description="Polar residues" evidence="1">
    <location>
        <begin position="676"/>
        <end position="686"/>
    </location>
</feature>
<reference evidence="2 3" key="1">
    <citation type="submission" date="2020-05" db="EMBL/GenBank/DDBJ databases">
        <authorList>
            <person name="Casaregola S."/>
            <person name="Devillers H."/>
            <person name="Grondin C."/>
        </authorList>
    </citation>
    <scope>NUCLEOTIDE SEQUENCE [LARGE SCALE GENOMIC DNA]</scope>
    <source>
        <strain evidence="2 3">CLIB 1767</strain>
    </source>
</reference>
<feature type="compositionally biased region" description="Polar residues" evidence="1">
    <location>
        <begin position="889"/>
        <end position="905"/>
    </location>
</feature>
<feature type="compositionally biased region" description="Polar residues" evidence="1">
    <location>
        <begin position="1197"/>
        <end position="1214"/>
    </location>
</feature>
<feature type="compositionally biased region" description="Polar residues" evidence="1">
    <location>
        <begin position="1068"/>
        <end position="1081"/>
    </location>
</feature>
<feature type="compositionally biased region" description="Polar residues" evidence="1">
    <location>
        <begin position="349"/>
        <end position="372"/>
    </location>
</feature>
<proteinExistence type="predicted"/>
<evidence type="ECO:0000313" key="3">
    <source>
        <dbReference type="Proteomes" id="UP000644660"/>
    </source>
</evidence>
<feature type="compositionally biased region" description="Low complexity" evidence="1">
    <location>
        <begin position="1177"/>
        <end position="1191"/>
    </location>
</feature>
<dbReference type="Proteomes" id="UP000644660">
    <property type="component" value="Unassembled WGS sequence"/>
</dbReference>
<comment type="caution">
    <text evidence="2">The sequence shown here is derived from an EMBL/GenBank/DDBJ whole genome shotgun (WGS) entry which is preliminary data.</text>
</comment>
<feature type="compositionally biased region" description="Basic and acidic residues" evidence="1">
    <location>
        <begin position="875"/>
        <end position="884"/>
    </location>
</feature>
<dbReference type="GeneID" id="64856436"/>
<feature type="compositionally biased region" description="Basic and acidic residues" evidence="1">
    <location>
        <begin position="972"/>
        <end position="988"/>
    </location>
</feature>
<feature type="compositionally biased region" description="Basic and acidic residues" evidence="1">
    <location>
        <begin position="1297"/>
        <end position="1313"/>
    </location>
</feature>
<feature type="compositionally biased region" description="Basic residues" evidence="1">
    <location>
        <begin position="1314"/>
        <end position="1333"/>
    </location>
</feature>
<feature type="compositionally biased region" description="Basic and acidic residues" evidence="1">
    <location>
        <begin position="837"/>
        <end position="865"/>
    </location>
</feature>
<dbReference type="EMBL" id="CAEFZW010000002">
    <property type="protein sequence ID" value="CAB4253280.1"/>
    <property type="molecule type" value="Genomic_DNA"/>
</dbReference>
<feature type="compositionally biased region" description="Low complexity" evidence="1">
    <location>
        <begin position="906"/>
        <end position="915"/>
    </location>
</feature>
<feature type="compositionally biased region" description="Basic and acidic residues" evidence="1">
    <location>
        <begin position="785"/>
        <end position="817"/>
    </location>
</feature>
<feature type="region of interest" description="Disordered" evidence="1">
    <location>
        <begin position="345"/>
        <end position="382"/>
    </location>
</feature>
<feature type="compositionally biased region" description="Basic and acidic residues" evidence="1">
    <location>
        <begin position="34"/>
        <end position="44"/>
    </location>
</feature>
<feature type="compositionally biased region" description="Polar residues" evidence="1">
    <location>
        <begin position="1230"/>
        <end position="1255"/>
    </location>
</feature>
<feature type="compositionally biased region" description="Low complexity" evidence="1">
    <location>
        <begin position="687"/>
        <end position="704"/>
    </location>
</feature>
<feature type="compositionally biased region" description="Basic and acidic residues" evidence="1">
    <location>
        <begin position="624"/>
        <end position="647"/>
    </location>
</feature>
<feature type="region of interest" description="Disordered" evidence="1">
    <location>
        <begin position="254"/>
        <end position="276"/>
    </location>
</feature>
<feature type="compositionally biased region" description="Polar residues" evidence="1">
    <location>
        <begin position="934"/>
        <end position="947"/>
    </location>
</feature>
<dbReference type="OrthoDB" id="4085524at2759"/>
<dbReference type="RefSeq" id="XP_041405318.1">
    <property type="nucleotide sequence ID" value="XM_041549384.1"/>
</dbReference>
<feature type="compositionally biased region" description="Low complexity" evidence="1">
    <location>
        <begin position="78"/>
        <end position="89"/>
    </location>
</feature>
<keyword evidence="3" id="KW-1185">Reference proteome</keyword>
<organism evidence="2 3">
    <name type="scientific">Maudiozyma barnettii</name>
    <dbReference type="NCBI Taxonomy" id="61262"/>
    <lineage>
        <taxon>Eukaryota</taxon>
        <taxon>Fungi</taxon>
        <taxon>Dikarya</taxon>
        <taxon>Ascomycota</taxon>
        <taxon>Saccharomycotina</taxon>
        <taxon>Saccharomycetes</taxon>
        <taxon>Saccharomycetales</taxon>
        <taxon>Saccharomycetaceae</taxon>
        <taxon>Maudiozyma</taxon>
    </lineage>
</organism>
<feature type="region of interest" description="Disordered" evidence="1">
    <location>
        <begin position="1022"/>
        <end position="1082"/>
    </location>
</feature>
<feature type="region of interest" description="Disordered" evidence="1">
    <location>
        <begin position="1160"/>
        <end position="1264"/>
    </location>
</feature>
<feature type="region of interest" description="Disordered" evidence="1">
    <location>
        <begin position="504"/>
        <end position="543"/>
    </location>
</feature>
<feature type="compositionally biased region" description="Polar residues" evidence="1">
    <location>
        <begin position="157"/>
        <end position="168"/>
    </location>
</feature>
<feature type="region of interest" description="Disordered" evidence="1">
    <location>
        <begin position="934"/>
        <end position="992"/>
    </location>
</feature>
<protein>
    <recommendedName>
        <fullName evidence="4">Eisosome protein SEG2</fullName>
    </recommendedName>
</protein>
<evidence type="ECO:0008006" key="4">
    <source>
        <dbReference type="Google" id="ProtNLM"/>
    </source>
</evidence>
<accession>A0A8H2ZH15</accession>
<feature type="compositionally biased region" description="Low complexity" evidence="1">
    <location>
        <begin position="257"/>
        <end position="266"/>
    </location>
</feature>
<feature type="region of interest" description="Disordered" evidence="1">
    <location>
        <begin position="675"/>
        <end position="709"/>
    </location>
</feature>
<evidence type="ECO:0000313" key="2">
    <source>
        <dbReference type="EMBL" id="CAB4253280.1"/>
    </source>
</evidence>
<feature type="region of interest" description="Disordered" evidence="1">
    <location>
        <begin position="782"/>
        <end position="915"/>
    </location>
</feature>
<feature type="compositionally biased region" description="Polar residues" evidence="1">
    <location>
        <begin position="90"/>
        <end position="150"/>
    </location>
</feature>
<feature type="compositionally biased region" description="Polar residues" evidence="1">
    <location>
        <begin position="49"/>
        <end position="77"/>
    </location>
</feature>
<feature type="region of interest" description="Disordered" evidence="1">
    <location>
        <begin position="619"/>
        <end position="647"/>
    </location>
</feature>
<feature type="region of interest" description="Disordered" evidence="1">
    <location>
        <begin position="1288"/>
        <end position="1333"/>
    </location>
</feature>
<sequence>MFRRNDNRYQYRVPEKPMDSSALAAASALGRALHPDGKTVDHSKLPIYNQPSRSASARNLNRPKSTVVVTPQSSKRYSTSNNNSITTSTQRHSSLTNTTLNNGRTKTITQSRTNSVHAESKPQSRTRSITRTAQRQQQSPQIKKSTSASNLRDYHRSSSLPTKMNGSDITKKQQHDANTAFADFGDPQFVDALDTIPSHPIKIRTVKKYIPGPNGLISIEVPVNEPTVYEHHNMIPKKSSRSSLKMSQSVHTDLNTNNIKNSSSIHSKPKSKIKRSSSMHYSLKTDQDHGLHSMIELDTGATHKVRRHEHKSNDKLAAHSKRAASLTNRTKNPRHTNIIETSMPEENETTPPVVTSINEKPKSTSRYNSLGKANSKGLAKKHNVQSYQEKACTTVSKEKQQILSDTSKISKQKKQSDFSNDFSDFADNSLITNYDMVRPIVLEDDDISVIKNDFQDKTISAAEKEEVADNLLISQDESYIKDSEEIISDHEVDNAEPTTLEHVLEDKQESEAVKKNEASVSDGEDNTQSKEQINNKDLNVLENNDHTNDETVVDDINIANESNKISSTGTLTENVSEPTVTINEPLSNIQKDEKYEISQSIKDIDTAVKIGSGEIIESTSDMEVDVRDKDEKPKDDEIELGDHQTTSEKTGDITKEHIVELPDIDQNKRSSIVPETPTSLSMNDFHTPTLTTPSEVTTPPSDTSAYESTEDDINLRNSVEDIIESMDTIDVELGDNLDVSLDANKHLSRKTANNVSDNINNSESSTILKKEEKSHATYITNITENKTKEPKEVKTNKHPERKPTAEKASPKKNETKNLAHHLRSANPYLTIPPKSSKRLEDKLKNDKRKEINDKRQSILSKKEGSSHTSSNLESISRDTLEVPKPKLTKTVTPIKSALKNNPNARSNSSSVYSDYSPAEGAYLSLTTAENTRLNANIPETFTPPKRQNTSKRYTRPRSMVARVNQRSSSPTPKEKTRLNRNSTIERHSSQIRNSQMNAYSNEHITKSTLSTSQSVKAASLAINPSNKIQHPMKENDKNSKAGTTVKNRKETNGVTSNEDPTIRKVTRNNRTSKIATTSAAANNRIDPTMVGVLYPREPPQKKSSFEKLRTNDAHLGFKKMSLRDESIMKDNQQENNKGELLQDGEVEEDNIVSNLLKSGGWTSRFQDSDDDDDFSEKLSGSKGSSKLSSPSKETKTRLTNGFSMFKGKQTSDNTEQNHHSNYHVHPPHSINMQRSVSTPNNPMNNDQYKSKNGSLQPVDPSCANSVQYYPNQTQQRNVNNDRRVYSSNVQNSNIGRMSERTLTKVDNGDDSNKKQGRFGKKLKKIFGRKKNDI</sequence>
<feature type="compositionally biased region" description="Basic and acidic residues" evidence="1">
    <location>
        <begin position="504"/>
        <end position="517"/>
    </location>
</feature>
<gene>
    <name evidence="2" type="ORF">KABA2_02S15796</name>
</gene>
<feature type="compositionally biased region" description="Basic residues" evidence="1">
    <location>
        <begin position="267"/>
        <end position="276"/>
    </location>
</feature>
<evidence type="ECO:0000256" key="1">
    <source>
        <dbReference type="SAM" id="MobiDB-lite"/>
    </source>
</evidence>